<evidence type="ECO:0000313" key="3">
    <source>
        <dbReference type="EMBL" id="MDM7861171.1"/>
    </source>
</evidence>
<dbReference type="Gene3D" id="3.30.428.10">
    <property type="entry name" value="HIT-like"/>
    <property type="match status" value="1"/>
</dbReference>
<evidence type="ECO:0000256" key="1">
    <source>
        <dbReference type="PROSITE-ProRule" id="PRU00464"/>
    </source>
</evidence>
<protein>
    <submittedName>
        <fullName evidence="3">HIT domain-containing protein</fullName>
    </submittedName>
</protein>
<dbReference type="InterPro" id="IPR026026">
    <property type="entry name" value="HIT_Hint"/>
</dbReference>
<keyword evidence="4" id="KW-1185">Reference proteome</keyword>
<reference evidence="3 4" key="1">
    <citation type="submission" date="2023-06" db="EMBL/GenBank/DDBJ databases">
        <title>Alteromonas sp. ASW11-36 isolated from intertidal sand.</title>
        <authorList>
            <person name="Li Y."/>
        </authorList>
    </citation>
    <scope>NUCLEOTIDE SEQUENCE [LARGE SCALE GENOMIC DNA]</scope>
    <source>
        <strain evidence="3 4">ASW11-36</strain>
    </source>
</reference>
<accession>A0ABT7SYB1</accession>
<dbReference type="Proteomes" id="UP001234343">
    <property type="component" value="Unassembled WGS sequence"/>
</dbReference>
<evidence type="ECO:0000259" key="2">
    <source>
        <dbReference type="PROSITE" id="PS51084"/>
    </source>
</evidence>
<comment type="caution">
    <text evidence="1">Lacks conserved residue(s) required for the propagation of feature annotation.</text>
</comment>
<evidence type="ECO:0000313" key="4">
    <source>
        <dbReference type="Proteomes" id="UP001234343"/>
    </source>
</evidence>
<feature type="domain" description="HIT" evidence="2">
    <location>
        <begin position="4"/>
        <end position="106"/>
    </location>
</feature>
<dbReference type="RefSeq" id="WP_289365557.1">
    <property type="nucleotide sequence ID" value="NZ_JAUCBP010000007.1"/>
</dbReference>
<dbReference type="EMBL" id="JAUCBP010000007">
    <property type="protein sequence ID" value="MDM7861171.1"/>
    <property type="molecule type" value="Genomic_DNA"/>
</dbReference>
<organism evidence="3 4">
    <name type="scientific">Alteromonas arenosi</name>
    <dbReference type="NCBI Taxonomy" id="3055817"/>
    <lineage>
        <taxon>Bacteria</taxon>
        <taxon>Pseudomonadati</taxon>
        <taxon>Pseudomonadota</taxon>
        <taxon>Gammaproteobacteria</taxon>
        <taxon>Alteromonadales</taxon>
        <taxon>Alteromonadaceae</taxon>
        <taxon>Alteromonas/Salinimonas group</taxon>
        <taxon>Alteromonas</taxon>
    </lineage>
</organism>
<dbReference type="Pfam" id="PF01230">
    <property type="entry name" value="HIT"/>
    <property type="match status" value="1"/>
</dbReference>
<dbReference type="SUPFAM" id="SSF54197">
    <property type="entry name" value="HIT-like"/>
    <property type="match status" value="1"/>
</dbReference>
<dbReference type="InterPro" id="IPR036265">
    <property type="entry name" value="HIT-like_sf"/>
</dbReference>
<proteinExistence type="predicted"/>
<sequence>MTESFELDSRLKSDTYLLAELSLSTALLSKDANYPWLILVPRIAGVKELIDLSIAQQQQLLLESNTVSQFICDFFNAEKLNVAALGNVVAQLHVHHIGRFASDAAWPGPVWNAVPAISYTTARVQEITTAFEAYITTRSDL</sequence>
<dbReference type="PROSITE" id="PS51084">
    <property type="entry name" value="HIT_2"/>
    <property type="match status" value="1"/>
</dbReference>
<name>A0ABT7SYB1_9ALTE</name>
<comment type="caution">
    <text evidence="3">The sequence shown here is derived from an EMBL/GenBank/DDBJ whole genome shotgun (WGS) entry which is preliminary data.</text>
</comment>
<gene>
    <name evidence="3" type="ORF">QTP81_11235</name>
</gene>
<dbReference type="InterPro" id="IPR011146">
    <property type="entry name" value="HIT-like"/>
</dbReference>
<dbReference type="PIRSF" id="PIRSF000714">
    <property type="entry name" value="HIT"/>
    <property type="match status" value="1"/>
</dbReference>